<evidence type="ECO:0000313" key="2">
    <source>
        <dbReference type="Proteomes" id="UP001597459"/>
    </source>
</evidence>
<dbReference type="EMBL" id="JBHULX010000022">
    <property type="protein sequence ID" value="MFD2591615.1"/>
    <property type="molecule type" value="Genomic_DNA"/>
</dbReference>
<sequence length="92" mass="11070">MSKASKFFINCEEANLFCDKDQYEEASFWEKIRLKIHVLYCRVCQKYVIRNRKLTNTMKEAKVITINQEVKEIMKKRLQQEMKKSSNQSIQS</sequence>
<accession>A0ABW5NB27</accession>
<name>A0ABW5NB27_9FLAO</name>
<evidence type="ECO:0000313" key="1">
    <source>
        <dbReference type="EMBL" id="MFD2591615.1"/>
    </source>
</evidence>
<proteinExistence type="predicted"/>
<comment type="caution">
    <text evidence="1">The sequence shown here is derived from an EMBL/GenBank/DDBJ whole genome shotgun (WGS) entry which is preliminary data.</text>
</comment>
<protein>
    <recommendedName>
        <fullName evidence="3">Glycine dehydrogenase</fullName>
    </recommendedName>
</protein>
<dbReference type="RefSeq" id="WP_176027288.1">
    <property type="nucleotide sequence ID" value="NZ_JBHSJV010000001.1"/>
</dbReference>
<reference evidence="2" key="1">
    <citation type="journal article" date="2019" name="Int. J. Syst. Evol. Microbiol.">
        <title>The Global Catalogue of Microorganisms (GCM) 10K type strain sequencing project: providing services to taxonomists for standard genome sequencing and annotation.</title>
        <authorList>
            <consortium name="The Broad Institute Genomics Platform"/>
            <consortium name="The Broad Institute Genome Sequencing Center for Infectious Disease"/>
            <person name="Wu L."/>
            <person name="Ma J."/>
        </authorList>
    </citation>
    <scope>NUCLEOTIDE SEQUENCE [LARGE SCALE GENOMIC DNA]</scope>
    <source>
        <strain evidence="2">KCTC 42423</strain>
    </source>
</reference>
<organism evidence="1 2">
    <name type="scientific">Aquimarina hainanensis</name>
    <dbReference type="NCBI Taxonomy" id="1578017"/>
    <lineage>
        <taxon>Bacteria</taxon>
        <taxon>Pseudomonadati</taxon>
        <taxon>Bacteroidota</taxon>
        <taxon>Flavobacteriia</taxon>
        <taxon>Flavobacteriales</taxon>
        <taxon>Flavobacteriaceae</taxon>
        <taxon>Aquimarina</taxon>
    </lineage>
</organism>
<keyword evidence="2" id="KW-1185">Reference proteome</keyword>
<evidence type="ECO:0008006" key="3">
    <source>
        <dbReference type="Google" id="ProtNLM"/>
    </source>
</evidence>
<dbReference type="Proteomes" id="UP001597459">
    <property type="component" value="Unassembled WGS sequence"/>
</dbReference>
<gene>
    <name evidence="1" type="ORF">ACFSTE_12325</name>
</gene>